<dbReference type="RefSeq" id="WP_289960617.1">
    <property type="nucleotide sequence ID" value="NZ_JAUEOZ010000001.1"/>
</dbReference>
<dbReference type="EMBL" id="JAUEOZ010000001">
    <property type="protein sequence ID" value="MDN2480358.1"/>
    <property type="molecule type" value="Genomic_DNA"/>
</dbReference>
<accession>A0ABT7XX51</accession>
<dbReference type="SUPFAM" id="SSF56300">
    <property type="entry name" value="Metallo-dependent phosphatases"/>
    <property type="match status" value="1"/>
</dbReference>
<protein>
    <submittedName>
        <fullName evidence="2">Metallophosphoesterase</fullName>
    </submittedName>
</protein>
<name>A0ABT7XX51_9VIBR</name>
<keyword evidence="1" id="KW-0732">Signal</keyword>
<evidence type="ECO:0000313" key="2">
    <source>
        <dbReference type="EMBL" id="MDN2480358.1"/>
    </source>
</evidence>
<sequence>MKLRAVSLAVLGALALAGCNSESSNDDQSPAAPLEGLKVAFMPDIHFHDVYGVFEDGSFDGLPNSISGKNATIRTMQAQMNSTRLFNENYFAIIAALDDVVARGIKYVALPGDFSDDGQPIHMRGLVSIFDEYREKHGLEFFAAPGNHDPVRPFTIDAGKGGPTNGGDGGFLGEDGKEIRIFSTGHKVCTDEDADDSDMQTICTDDMQEWGYYEIMDILGHHGFFPQPEYVYFETPYSSDEARENYSLALAQEEAAFEKRQYEICHQGSGGEYKEDDFTDCSYIPDSTYLVEPVEGLWLMAIDANVYKPKAGAGDDSTDGNDFDGSSNAGYNMMLTHKKHVIDWIEDTVKAAKEQNKVLFSFSHFPMTDFYNGASEEIEDIFGEGNFQLGREPEDDTSKALAQTGLSIHVGGHMHFNDTGMKQYAIDGETYTLFNIQAPSLAGYIPAYKILEVKPDNQVEVETAIIEDVPRFDELFEHYAEEQAHLQAIDKEDRWNADILTAETYYELTDWHIRELTRLRFLPREWPEDIKTMLFNMDGDQMLTLSQLETDITVCQLRHALSEVSDVLPCIESFDGEDTLEQFMREWAIAKLKARDLARSEGLTLAHFALWNGRDLAEDFYRLRNADELAFRDIEADRLTQYKLLSETLSEMEIDVSLQDEDAGDTKVGDVFKVRFGTLFYIIDRFATGQASDNFLIDVEKGELYDLKTVYDRDSL</sequence>
<feature type="chain" id="PRO_5046194234" evidence="1">
    <location>
        <begin position="18"/>
        <end position="716"/>
    </location>
</feature>
<proteinExistence type="predicted"/>
<feature type="signal peptide" evidence="1">
    <location>
        <begin position="1"/>
        <end position="17"/>
    </location>
</feature>
<dbReference type="Proteomes" id="UP001169719">
    <property type="component" value="Unassembled WGS sequence"/>
</dbReference>
<dbReference type="Gene3D" id="3.60.21.10">
    <property type="match status" value="2"/>
</dbReference>
<reference evidence="2" key="1">
    <citation type="submission" date="2024-05" db="EMBL/GenBank/DDBJ databases">
        <title>Genome Sequences of Four Agar- Degrading Marine Bacteria.</title>
        <authorList>
            <person name="Phillips E.K."/>
            <person name="Shaffer J.C."/>
            <person name="Henson M.W."/>
            <person name="Temperton B."/>
            <person name="Thrash C.J."/>
            <person name="Martin M.O."/>
        </authorList>
    </citation>
    <scope>NUCLEOTIDE SEQUENCE</scope>
    <source>
        <strain evidence="2">EKP203</strain>
    </source>
</reference>
<dbReference type="InterPro" id="IPR029052">
    <property type="entry name" value="Metallo-depent_PP-like"/>
</dbReference>
<evidence type="ECO:0000256" key="1">
    <source>
        <dbReference type="SAM" id="SignalP"/>
    </source>
</evidence>
<organism evidence="2 3">
    <name type="scientific">Vibrio agarivorans</name>
    <dbReference type="NCBI Taxonomy" id="153622"/>
    <lineage>
        <taxon>Bacteria</taxon>
        <taxon>Pseudomonadati</taxon>
        <taxon>Pseudomonadota</taxon>
        <taxon>Gammaproteobacteria</taxon>
        <taxon>Vibrionales</taxon>
        <taxon>Vibrionaceae</taxon>
        <taxon>Vibrio</taxon>
    </lineage>
</organism>
<gene>
    <name evidence="2" type="ORF">QWJ08_02970</name>
</gene>
<keyword evidence="3" id="KW-1185">Reference proteome</keyword>
<comment type="caution">
    <text evidence="2">The sequence shown here is derived from an EMBL/GenBank/DDBJ whole genome shotgun (WGS) entry which is preliminary data.</text>
</comment>
<dbReference type="PROSITE" id="PS51257">
    <property type="entry name" value="PROKAR_LIPOPROTEIN"/>
    <property type="match status" value="1"/>
</dbReference>
<evidence type="ECO:0000313" key="3">
    <source>
        <dbReference type="Proteomes" id="UP001169719"/>
    </source>
</evidence>